<dbReference type="OrthoDB" id="8617634at2"/>
<dbReference type="Gene3D" id="2.60.120.1440">
    <property type="match status" value="1"/>
</dbReference>
<feature type="domain" description="FecR protein" evidence="1">
    <location>
        <begin position="119"/>
        <end position="210"/>
    </location>
</feature>
<dbReference type="PANTHER" id="PTHR30273:SF2">
    <property type="entry name" value="PROTEIN FECR"/>
    <property type="match status" value="1"/>
</dbReference>
<dbReference type="Pfam" id="PF16220">
    <property type="entry name" value="DUF4880"/>
    <property type="match status" value="1"/>
</dbReference>
<evidence type="ECO:0000313" key="3">
    <source>
        <dbReference type="EMBL" id="OWT60396.1"/>
    </source>
</evidence>
<comment type="caution">
    <text evidence="3">The sequence shown here is derived from an EMBL/GenBank/DDBJ whole genome shotgun (WGS) entry which is preliminary data.</text>
</comment>
<dbReference type="Gene3D" id="3.55.50.30">
    <property type="match status" value="1"/>
</dbReference>
<dbReference type="GO" id="GO:0016989">
    <property type="term" value="F:sigma factor antagonist activity"/>
    <property type="evidence" value="ECO:0007669"/>
    <property type="project" value="TreeGrafter"/>
</dbReference>
<dbReference type="InterPro" id="IPR006860">
    <property type="entry name" value="FecR"/>
</dbReference>
<dbReference type="Pfam" id="PF04773">
    <property type="entry name" value="FecR"/>
    <property type="match status" value="1"/>
</dbReference>
<dbReference type="PIRSF" id="PIRSF018266">
    <property type="entry name" value="FecR"/>
    <property type="match status" value="1"/>
</dbReference>
<feature type="domain" description="FecR N-terminal" evidence="2">
    <location>
        <begin position="15"/>
        <end position="54"/>
    </location>
</feature>
<reference evidence="4" key="1">
    <citation type="submission" date="2017-06" db="EMBL/GenBank/DDBJ databases">
        <title>Herbaspirillum phytohormonus sp. nov., isolated from the root nodule of Robinia pseudoacacia in lead-zinc mine.</title>
        <authorList>
            <person name="Fan M."/>
            <person name="Lin Y."/>
        </authorList>
    </citation>
    <scope>NUCLEOTIDE SEQUENCE [LARGE SCALE GENOMIC DNA]</scope>
    <source>
        <strain evidence="4">SC-089</strain>
    </source>
</reference>
<keyword evidence="4" id="KW-1185">Reference proteome</keyword>
<proteinExistence type="predicted"/>
<gene>
    <name evidence="3" type="ORF">CEY11_11240</name>
</gene>
<evidence type="ECO:0000259" key="2">
    <source>
        <dbReference type="Pfam" id="PF16220"/>
    </source>
</evidence>
<accession>A0A225MGB1</accession>
<protein>
    <submittedName>
        <fullName evidence="3">Iron dicitrate transport regulator FecR</fullName>
    </submittedName>
</protein>
<dbReference type="PANTHER" id="PTHR30273">
    <property type="entry name" value="PERIPLASMIC SIGNAL SENSOR AND SIGMA FACTOR ACTIVATOR FECR-RELATED"/>
    <property type="match status" value="1"/>
</dbReference>
<dbReference type="RefSeq" id="WP_088603655.1">
    <property type="nucleotide sequence ID" value="NZ_NJIH01000006.1"/>
</dbReference>
<sequence>MTAPIDPDTLTDPRDAAAYWFARERSGRMDEADRRRFDDWRRAHPEHEREYRRALGIWNAARLIPPERLRALANEPGKADAPAFSRRRLALGLGTACAAAVAAAIMLPGPGSPSYTQQFSTEHGRRRQVTLPDGSTVDLNSGTSLAVHYYAGRRVIELAAGEAAFAVAHDADRPFYVHAADTVVRVTGTRFGVRRDVGLVRVTVESGSVEVRHGPWWNRDTVRLTAGQTVQANSQGLAPVRRADAGALLAWRQGRVVFRDTPLSQAVAEINRYAPQTIQLSDASVGRERIAGVFSTDDTQPFLDLLPAIAPVRVLRRPDGTPVITRR</sequence>
<name>A0A225MGB1_9BURK</name>
<dbReference type="Proteomes" id="UP000214603">
    <property type="component" value="Unassembled WGS sequence"/>
</dbReference>
<dbReference type="InterPro" id="IPR032623">
    <property type="entry name" value="FecR_N"/>
</dbReference>
<evidence type="ECO:0000259" key="1">
    <source>
        <dbReference type="Pfam" id="PF04773"/>
    </source>
</evidence>
<evidence type="ECO:0000313" key="4">
    <source>
        <dbReference type="Proteomes" id="UP000214603"/>
    </source>
</evidence>
<dbReference type="InterPro" id="IPR012373">
    <property type="entry name" value="Ferrdict_sens_TM"/>
</dbReference>
<organism evidence="3 4">
    <name type="scientific">Candidimonas nitroreducens</name>
    <dbReference type="NCBI Taxonomy" id="683354"/>
    <lineage>
        <taxon>Bacteria</taxon>
        <taxon>Pseudomonadati</taxon>
        <taxon>Pseudomonadota</taxon>
        <taxon>Betaproteobacteria</taxon>
        <taxon>Burkholderiales</taxon>
        <taxon>Alcaligenaceae</taxon>
        <taxon>Candidimonas</taxon>
    </lineage>
</organism>
<dbReference type="AlphaFoldDB" id="A0A225MGB1"/>
<dbReference type="EMBL" id="NJIH01000006">
    <property type="protein sequence ID" value="OWT60396.1"/>
    <property type="molecule type" value="Genomic_DNA"/>
</dbReference>